<dbReference type="InterPro" id="IPR009000">
    <property type="entry name" value="Transl_B-barrel_sf"/>
</dbReference>
<comment type="similarity">
    <text evidence="1">Belongs to the eukaryotic ribosomal protein eL33 family.</text>
</comment>
<gene>
    <name evidence="4" type="ORF">Cvel_7255</name>
</gene>
<name>A0A0G4HKQ1_9ALVE</name>
<dbReference type="HAMAP" id="MF_00573">
    <property type="entry name" value="Ribosomal_eL33"/>
    <property type="match status" value="1"/>
</dbReference>
<dbReference type="GO" id="GO:0006412">
    <property type="term" value="P:translation"/>
    <property type="evidence" value="ECO:0007669"/>
    <property type="project" value="InterPro"/>
</dbReference>
<keyword evidence="2" id="KW-0689">Ribosomal protein</keyword>
<reference evidence="4" key="1">
    <citation type="submission" date="2014-11" db="EMBL/GenBank/DDBJ databases">
        <authorList>
            <person name="Otto D Thomas"/>
            <person name="Naeem Raeece"/>
        </authorList>
    </citation>
    <scope>NUCLEOTIDE SEQUENCE</scope>
</reference>
<evidence type="ECO:0008006" key="5">
    <source>
        <dbReference type="Google" id="ProtNLM"/>
    </source>
</evidence>
<dbReference type="GO" id="GO:0005840">
    <property type="term" value="C:ribosome"/>
    <property type="evidence" value="ECO:0007669"/>
    <property type="project" value="UniProtKB-KW"/>
</dbReference>
<proteinExistence type="inferred from homology"/>
<dbReference type="AlphaFoldDB" id="A0A0G4HKQ1"/>
<dbReference type="SUPFAM" id="SSF50447">
    <property type="entry name" value="Translation proteins"/>
    <property type="match status" value="1"/>
</dbReference>
<evidence type="ECO:0000256" key="2">
    <source>
        <dbReference type="ARBA" id="ARBA00022980"/>
    </source>
</evidence>
<evidence type="ECO:0000313" key="4">
    <source>
        <dbReference type="EMBL" id="CEM44685.1"/>
    </source>
</evidence>
<dbReference type="EMBL" id="CDMZ01002989">
    <property type="protein sequence ID" value="CEM44685.1"/>
    <property type="molecule type" value="Genomic_DNA"/>
</dbReference>
<dbReference type="InterPro" id="IPR001780">
    <property type="entry name" value="Ribosomal_eL33"/>
</dbReference>
<accession>A0A0G4HKQ1</accession>
<evidence type="ECO:0000256" key="3">
    <source>
        <dbReference type="ARBA" id="ARBA00023274"/>
    </source>
</evidence>
<dbReference type="VEuPathDB" id="CryptoDB:Cvel_7255"/>
<protein>
    <recommendedName>
        <fullName evidence="5">60S ribosomal protein L35a</fullName>
    </recommendedName>
</protein>
<dbReference type="InterPro" id="IPR038661">
    <property type="entry name" value="Ribosomal_eL33_sf"/>
</dbReference>
<dbReference type="Pfam" id="PF01247">
    <property type="entry name" value="Ribosomal_L35Ae"/>
    <property type="match status" value="1"/>
</dbReference>
<dbReference type="PANTHER" id="PTHR10902">
    <property type="entry name" value="60S RIBOSOMAL PROTEIN L35A"/>
    <property type="match status" value="1"/>
</dbReference>
<dbReference type="GO" id="GO:0003735">
    <property type="term" value="F:structural constituent of ribosome"/>
    <property type="evidence" value="ECO:0007669"/>
    <property type="project" value="InterPro"/>
</dbReference>
<keyword evidence="3" id="KW-0687">Ribonucleoprotein</keyword>
<dbReference type="GO" id="GO:1990904">
    <property type="term" value="C:ribonucleoprotein complex"/>
    <property type="evidence" value="ECO:0007669"/>
    <property type="project" value="UniProtKB-KW"/>
</dbReference>
<dbReference type="FunFam" id="2.40.10.190:FF:000001">
    <property type="entry name" value="60S ribosomal protein L35a"/>
    <property type="match status" value="1"/>
</dbReference>
<organism evidence="4">
    <name type="scientific">Chromera velia CCMP2878</name>
    <dbReference type="NCBI Taxonomy" id="1169474"/>
    <lineage>
        <taxon>Eukaryota</taxon>
        <taxon>Sar</taxon>
        <taxon>Alveolata</taxon>
        <taxon>Colpodellida</taxon>
        <taxon>Chromeraceae</taxon>
        <taxon>Chromera</taxon>
    </lineage>
</organism>
<evidence type="ECO:0000256" key="1">
    <source>
        <dbReference type="ARBA" id="ARBA00009269"/>
    </source>
</evidence>
<dbReference type="Gene3D" id="2.40.10.190">
    <property type="entry name" value="translation elongation factor selb, chain A, domain 4"/>
    <property type="match status" value="1"/>
</dbReference>
<dbReference type="PhylomeDB" id="A0A0G4HKQ1"/>
<sequence length="117" mass="13267">MVKKLSEKRAGNAFRTYQKATFLGYKRSNTNQYENQALLKVQGLETRPDAQFYVGKRCCYVYKAKTVDEKGTKFRTIWGKVAAPHGTSGVVKAHFKKNLPSSAMGARVRVMLYPSRI</sequence>